<keyword evidence="3" id="KW-1185">Reference proteome</keyword>
<organism evidence="2 3">
    <name type="scientific">Ophiocordyceps sinensis</name>
    <dbReference type="NCBI Taxonomy" id="72228"/>
    <lineage>
        <taxon>Eukaryota</taxon>
        <taxon>Fungi</taxon>
        <taxon>Dikarya</taxon>
        <taxon>Ascomycota</taxon>
        <taxon>Pezizomycotina</taxon>
        <taxon>Sordariomycetes</taxon>
        <taxon>Hypocreomycetidae</taxon>
        <taxon>Hypocreales</taxon>
        <taxon>Ophiocordycipitaceae</taxon>
        <taxon>Ophiocordyceps</taxon>
    </lineage>
</organism>
<dbReference type="Proteomes" id="UP000557566">
    <property type="component" value="Unassembled WGS sequence"/>
</dbReference>
<evidence type="ECO:0000313" key="3">
    <source>
        <dbReference type="Proteomes" id="UP000557566"/>
    </source>
</evidence>
<dbReference type="AlphaFoldDB" id="A0A8H4PV01"/>
<reference evidence="2 3" key="1">
    <citation type="journal article" date="2020" name="Genome Biol. Evol.">
        <title>A new high-quality draft genome assembly of the Chinese cordyceps Ophiocordyceps sinensis.</title>
        <authorList>
            <person name="Shu R."/>
            <person name="Zhang J."/>
            <person name="Meng Q."/>
            <person name="Zhang H."/>
            <person name="Zhou G."/>
            <person name="Li M."/>
            <person name="Wu P."/>
            <person name="Zhao Y."/>
            <person name="Chen C."/>
            <person name="Qin Q."/>
        </authorList>
    </citation>
    <scope>NUCLEOTIDE SEQUENCE [LARGE SCALE GENOMIC DNA]</scope>
    <source>
        <strain evidence="2 3">IOZ07</strain>
    </source>
</reference>
<evidence type="ECO:0000313" key="2">
    <source>
        <dbReference type="EMBL" id="KAF4511001.1"/>
    </source>
</evidence>
<feature type="compositionally biased region" description="Acidic residues" evidence="1">
    <location>
        <begin position="1"/>
        <end position="10"/>
    </location>
</feature>
<gene>
    <name evidence="2" type="ORF">G6O67_002841</name>
</gene>
<protein>
    <submittedName>
        <fullName evidence="2">Uncharacterized protein</fullName>
    </submittedName>
</protein>
<feature type="region of interest" description="Disordered" evidence="1">
    <location>
        <begin position="1"/>
        <end position="41"/>
    </location>
</feature>
<name>A0A8H4PV01_9HYPO</name>
<evidence type="ECO:0000256" key="1">
    <source>
        <dbReference type="SAM" id="MobiDB-lite"/>
    </source>
</evidence>
<dbReference type="EMBL" id="JAAVMX010000003">
    <property type="protein sequence ID" value="KAF4511001.1"/>
    <property type="molecule type" value="Genomic_DNA"/>
</dbReference>
<proteinExistence type="predicted"/>
<comment type="caution">
    <text evidence="2">The sequence shown here is derived from an EMBL/GenBank/DDBJ whole genome shotgun (WGS) entry which is preliminary data.</text>
</comment>
<dbReference type="OrthoDB" id="10559249at2759"/>
<sequence length="155" mass="16693">MSVVSEEDGGMEQKFADEGDPVEFHDEVEAGEEPVLEPVPKKKKKVIRRVVKRPREATVAGSALDEAALSAIRTSLYYVSDIDGNASVELQNQLNRSVETSTAATDLVGTIVDSASTDHRVRGKTAAMSLGIEDGVVSDECILPKLLRKLAIAQK</sequence>
<feature type="compositionally biased region" description="Basic and acidic residues" evidence="1">
    <location>
        <begin position="14"/>
        <end position="28"/>
    </location>
</feature>
<accession>A0A8H4PV01</accession>